<feature type="compositionally biased region" description="Low complexity" evidence="1">
    <location>
        <begin position="16"/>
        <end position="27"/>
    </location>
</feature>
<feature type="region of interest" description="Disordered" evidence="1">
    <location>
        <begin position="1"/>
        <end position="70"/>
    </location>
</feature>
<proteinExistence type="predicted"/>
<dbReference type="EMBL" id="KL662164">
    <property type="protein sequence ID" value="KFM28163.1"/>
    <property type="molecule type" value="Genomic_DNA"/>
</dbReference>
<gene>
    <name evidence="2" type="ORF">F751_5917</name>
</gene>
<accession>A0A087SR09</accession>
<dbReference type="RefSeq" id="XP_011401176.1">
    <property type="nucleotide sequence ID" value="XM_011402874.1"/>
</dbReference>
<evidence type="ECO:0000256" key="1">
    <source>
        <dbReference type="SAM" id="MobiDB-lite"/>
    </source>
</evidence>
<dbReference type="Proteomes" id="UP000028924">
    <property type="component" value="Unassembled WGS sequence"/>
</dbReference>
<dbReference type="AlphaFoldDB" id="A0A087SR09"/>
<feature type="compositionally biased region" description="Low complexity" evidence="1">
    <location>
        <begin position="52"/>
        <end position="70"/>
    </location>
</feature>
<protein>
    <submittedName>
        <fullName evidence="2">Uncharacterized protein</fullName>
    </submittedName>
</protein>
<feature type="compositionally biased region" description="Polar residues" evidence="1">
    <location>
        <begin position="38"/>
        <end position="51"/>
    </location>
</feature>
<evidence type="ECO:0000313" key="3">
    <source>
        <dbReference type="Proteomes" id="UP000028924"/>
    </source>
</evidence>
<keyword evidence="3" id="KW-1185">Reference proteome</keyword>
<name>A0A087SR09_AUXPR</name>
<organism evidence="2 3">
    <name type="scientific">Auxenochlorella protothecoides</name>
    <name type="common">Green microalga</name>
    <name type="synonym">Chlorella protothecoides</name>
    <dbReference type="NCBI Taxonomy" id="3075"/>
    <lineage>
        <taxon>Eukaryota</taxon>
        <taxon>Viridiplantae</taxon>
        <taxon>Chlorophyta</taxon>
        <taxon>core chlorophytes</taxon>
        <taxon>Trebouxiophyceae</taxon>
        <taxon>Chlorellales</taxon>
        <taxon>Chlorellaceae</taxon>
        <taxon>Auxenochlorella</taxon>
    </lineage>
</organism>
<dbReference type="KEGG" id="apro:F751_5917"/>
<reference evidence="2 3" key="1">
    <citation type="journal article" date="2014" name="BMC Genomics">
        <title>Oil accumulation mechanisms of the oleaginous microalga Chlorella protothecoides revealed through its genome, transcriptomes, and proteomes.</title>
        <authorList>
            <person name="Gao C."/>
            <person name="Wang Y."/>
            <person name="Shen Y."/>
            <person name="Yan D."/>
            <person name="He X."/>
            <person name="Dai J."/>
            <person name="Wu Q."/>
        </authorList>
    </citation>
    <scope>NUCLEOTIDE SEQUENCE [LARGE SCALE GENOMIC DNA]</scope>
    <source>
        <strain evidence="2 3">0710</strain>
    </source>
</reference>
<evidence type="ECO:0000313" key="2">
    <source>
        <dbReference type="EMBL" id="KFM28163.1"/>
    </source>
</evidence>
<sequence length="70" mass="7311">MSRSCTSARPIRQRAQRCSCRGSRGSSPPCDRAWLGTGTRSRSASCATRPTSAGSGPSPSWQSSSAPPRA</sequence>
<dbReference type="GeneID" id="23617308"/>